<name>A0A2U8QUF9_9FLAO</name>
<dbReference type="PANTHER" id="PTHR48079">
    <property type="entry name" value="PROTEIN YEEZ"/>
    <property type="match status" value="1"/>
</dbReference>
<dbReference type="GO" id="GO:0004029">
    <property type="term" value="F:aldehyde dehydrogenase (NAD+) activity"/>
    <property type="evidence" value="ECO:0007669"/>
    <property type="project" value="TreeGrafter"/>
</dbReference>
<protein>
    <submittedName>
        <fullName evidence="2">NAD-dependent epimerase</fullName>
    </submittedName>
</protein>
<dbReference type="OrthoDB" id="596910at2"/>
<dbReference type="RefSeq" id="WP_109569207.1">
    <property type="nucleotide sequence ID" value="NZ_CP029463.1"/>
</dbReference>
<dbReference type="GO" id="GO:0005737">
    <property type="term" value="C:cytoplasm"/>
    <property type="evidence" value="ECO:0007669"/>
    <property type="project" value="TreeGrafter"/>
</dbReference>
<dbReference type="Gene3D" id="3.40.50.720">
    <property type="entry name" value="NAD(P)-binding Rossmann-like Domain"/>
    <property type="match status" value="1"/>
</dbReference>
<dbReference type="EMBL" id="CP029463">
    <property type="protein sequence ID" value="AWM13840.1"/>
    <property type="molecule type" value="Genomic_DNA"/>
</dbReference>
<dbReference type="InterPro" id="IPR036291">
    <property type="entry name" value="NAD(P)-bd_dom_sf"/>
</dbReference>
<dbReference type="KEGG" id="fse:DI487_08170"/>
<dbReference type="InterPro" id="IPR001509">
    <property type="entry name" value="Epimerase_deHydtase"/>
</dbReference>
<proteinExistence type="predicted"/>
<sequence>MILVTGATGLVGSHLLVKLLQENEAVKAIYRNKKSLEAVQRVFVYHDALPLFEKIIWVKADITDIPSLNNTFENVTEVYHCAAHISFDPKDENLLRKINEEGTANIVNCCIDFGVRKICHVSSIAALGDLKENETVITEETEWNTEFPHSDYAITKYGAEMEVWRGYQEGLEVVIVNPGIIFGYGFPDKGSSLIIKNIKKGFPFYSKGLVAIVAVADVVDCMTALMKSTINGERYTLVSENISQEELFYTLADLLKVKRPYVYANKTLTAIGWRLDWFLSFILGKKRMFTKTMAKSSHNTHQYDNSKIKQALGYDFKTINEIFTFISKEDYCR</sequence>
<gene>
    <name evidence="2" type="ORF">DI487_08170</name>
</gene>
<dbReference type="AlphaFoldDB" id="A0A2U8QUF9"/>
<evidence type="ECO:0000259" key="1">
    <source>
        <dbReference type="Pfam" id="PF01370"/>
    </source>
</evidence>
<dbReference type="Proteomes" id="UP000245429">
    <property type="component" value="Chromosome"/>
</dbReference>
<feature type="domain" description="NAD-dependent epimerase/dehydratase" evidence="1">
    <location>
        <begin position="2"/>
        <end position="234"/>
    </location>
</feature>
<keyword evidence="3" id="KW-1185">Reference proteome</keyword>
<reference evidence="2 3" key="1">
    <citation type="submission" date="2018-05" db="EMBL/GenBank/DDBJ databases">
        <title>Flavobacterium sp. MEBiC07310.</title>
        <authorList>
            <person name="Baek K."/>
        </authorList>
    </citation>
    <scope>NUCLEOTIDE SEQUENCE [LARGE SCALE GENOMIC DNA]</scope>
    <source>
        <strain evidence="2 3">MEBiC07310</strain>
    </source>
</reference>
<evidence type="ECO:0000313" key="2">
    <source>
        <dbReference type="EMBL" id="AWM13840.1"/>
    </source>
</evidence>
<accession>A0A2U8QUF9</accession>
<dbReference type="InterPro" id="IPR051783">
    <property type="entry name" value="NAD(P)-dependent_oxidoreduct"/>
</dbReference>
<dbReference type="PANTHER" id="PTHR48079:SF6">
    <property type="entry name" value="NAD(P)-BINDING DOMAIN-CONTAINING PROTEIN-RELATED"/>
    <property type="match status" value="1"/>
</dbReference>
<organism evidence="2 3">
    <name type="scientific">Flavobacterium sediminis</name>
    <dbReference type="NCBI Taxonomy" id="2201181"/>
    <lineage>
        <taxon>Bacteria</taxon>
        <taxon>Pseudomonadati</taxon>
        <taxon>Bacteroidota</taxon>
        <taxon>Flavobacteriia</taxon>
        <taxon>Flavobacteriales</taxon>
        <taxon>Flavobacteriaceae</taxon>
        <taxon>Flavobacterium</taxon>
    </lineage>
</organism>
<dbReference type="Pfam" id="PF01370">
    <property type="entry name" value="Epimerase"/>
    <property type="match status" value="1"/>
</dbReference>
<evidence type="ECO:0000313" key="3">
    <source>
        <dbReference type="Proteomes" id="UP000245429"/>
    </source>
</evidence>
<dbReference type="SUPFAM" id="SSF51735">
    <property type="entry name" value="NAD(P)-binding Rossmann-fold domains"/>
    <property type="match status" value="1"/>
</dbReference>